<dbReference type="InterPro" id="IPR045948">
    <property type="entry name" value="DUF6368"/>
</dbReference>
<dbReference type="Pfam" id="PF19895">
    <property type="entry name" value="DUF6368"/>
    <property type="match status" value="1"/>
</dbReference>
<evidence type="ECO:0000313" key="2">
    <source>
        <dbReference type="Proteomes" id="UP000320421"/>
    </source>
</evidence>
<dbReference type="OrthoDB" id="9804592at2"/>
<dbReference type="Proteomes" id="UP000320421">
    <property type="component" value="Chromosome"/>
</dbReference>
<gene>
    <name evidence="1" type="ORF">HG66A1_50440</name>
</gene>
<accession>A0A517PV20</accession>
<dbReference type="AlphaFoldDB" id="A0A517PV20"/>
<reference evidence="1 2" key="1">
    <citation type="submission" date="2019-02" db="EMBL/GenBank/DDBJ databases">
        <title>Deep-cultivation of Planctomycetes and their phenomic and genomic characterization uncovers novel biology.</title>
        <authorList>
            <person name="Wiegand S."/>
            <person name="Jogler M."/>
            <person name="Boedeker C."/>
            <person name="Pinto D."/>
            <person name="Vollmers J."/>
            <person name="Rivas-Marin E."/>
            <person name="Kohn T."/>
            <person name="Peeters S.H."/>
            <person name="Heuer A."/>
            <person name="Rast P."/>
            <person name="Oberbeckmann S."/>
            <person name="Bunk B."/>
            <person name="Jeske O."/>
            <person name="Meyerdierks A."/>
            <person name="Storesund J.E."/>
            <person name="Kallscheuer N."/>
            <person name="Luecker S."/>
            <person name="Lage O.M."/>
            <person name="Pohl T."/>
            <person name="Merkel B.J."/>
            <person name="Hornburger P."/>
            <person name="Mueller R.-W."/>
            <person name="Bruemmer F."/>
            <person name="Labrenz M."/>
            <person name="Spormann A.M."/>
            <person name="Op den Camp H."/>
            <person name="Overmann J."/>
            <person name="Amann R."/>
            <person name="Jetten M.S.M."/>
            <person name="Mascher T."/>
            <person name="Medema M.H."/>
            <person name="Devos D.P."/>
            <person name="Kaster A.-K."/>
            <person name="Ovreas L."/>
            <person name="Rohde M."/>
            <person name="Galperin M.Y."/>
            <person name="Jogler C."/>
        </authorList>
    </citation>
    <scope>NUCLEOTIDE SEQUENCE [LARGE SCALE GENOMIC DNA]</scope>
    <source>
        <strain evidence="1 2">HG66A1</strain>
    </source>
</reference>
<organism evidence="1 2">
    <name type="scientific">Gimesia chilikensis</name>
    <dbReference type="NCBI Taxonomy" id="2605989"/>
    <lineage>
        <taxon>Bacteria</taxon>
        <taxon>Pseudomonadati</taxon>
        <taxon>Planctomycetota</taxon>
        <taxon>Planctomycetia</taxon>
        <taxon>Planctomycetales</taxon>
        <taxon>Planctomycetaceae</taxon>
        <taxon>Gimesia</taxon>
    </lineage>
</organism>
<dbReference type="RefSeq" id="WP_145190315.1">
    <property type="nucleotide sequence ID" value="NZ_CP036266.1"/>
</dbReference>
<dbReference type="EMBL" id="CP036266">
    <property type="protein sequence ID" value="QDT23227.1"/>
    <property type="molecule type" value="Genomic_DNA"/>
</dbReference>
<name>A0A517PV20_9PLAN</name>
<sequence>MAGPAAGIILPEPLSQVQKNDIFLYLESIASQIRGKYDYSIEERPFLYTEGPETDGTLEVYIEEAVPEVIGWIPQDSISFAAMCNSEQDHRILGELCLYFAREFEGLVDFGAALGELAEVKGTLFKIPYEQQNGFNLFYHIGDTAFMEYWLQHPGFHMIK</sequence>
<protein>
    <submittedName>
        <fullName evidence="1">Uncharacterized protein</fullName>
    </submittedName>
</protein>
<proteinExistence type="predicted"/>
<evidence type="ECO:0000313" key="1">
    <source>
        <dbReference type="EMBL" id="QDT23227.1"/>
    </source>
</evidence>
<keyword evidence="2" id="KW-1185">Reference proteome</keyword>